<sequence length="71" mass="7637">MAQEMEASSIVSRARTAFHSAAAKAERVFTDIKKSDLATDRGSDKQSPNASQPESPELMTASQRVILKASV</sequence>
<dbReference type="OrthoDB" id="1744099at2759"/>
<protein>
    <submittedName>
        <fullName evidence="2">Uncharacterized protein</fullName>
    </submittedName>
</protein>
<proteinExistence type="predicted"/>
<accession>A0A5J5A1K9</accession>
<evidence type="ECO:0000313" key="2">
    <source>
        <dbReference type="EMBL" id="KAA8523662.1"/>
    </source>
</evidence>
<organism evidence="2 3">
    <name type="scientific">Nyssa sinensis</name>
    <dbReference type="NCBI Taxonomy" id="561372"/>
    <lineage>
        <taxon>Eukaryota</taxon>
        <taxon>Viridiplantae</taxon>
        <taxon>Streptophyta</taxon>
        <taxon>Embryophyta</taxon>
        <taxon>Tracheophyta</taxon>
        <taxon>Spermatophyta</taxon>
        <taxon>Magnoliopsida</taxon>
        <taxon>eudicotyledons</taxon>
        <taxon>Gunneridae</taxon>
        <taxon>Pentapetalae</taxon>
        <taxon>asterids</taxon>
        <taxon>Cornales</taxon>
        <taxon>Nyssaceae</taxon>
        <taxon>Nyssa</taxon>
    </lineage>
</organism>
<evidence type="ECO:0000256" key="1">
    <source>
        <dbReference type="SAM" id="MobiDB-lite"/>
    </source>
</evidence>
<reference evidence="2 3" key="1">
    <citation type="submission" date="2019-09" db="EMBL/GenBank/DDBJ databases">
        <title>A chromosome-level genome assembly of the Chinese tupelo Nyssa sinensis.</title>
        <authorList>
            <person name="Yang X."/>
            <person name="Kang M."/>
            <person name="Yang Y."/>
            <person name="Xiong H."/>
            <person name="Wang M."/>
            <person name="Zhang Z."/>
            <person name="Wang Z."/>
            <person name="Wu H."/>
            <person name="Ma T."/>
            <person name="Liu J."/>
            <person name="Xi Z."/>
        </authorList>
    </citation>
    <scope>NUCLEOTIDE SEQUENCE [LARGE SCALE GENOMIC DNA]</scope>
    <source>
        <strain evidence="2">J267</strain>
        <tissue evidence="2">Leaf</tissue>
    </source>
</reference>
<feature type="region of interest" description="Disordered" evidence="1">
    <location>
        <begin position="29"/>
        <end position="63"/>
    </location>
</feature>
<keyword evidence="3" id="KW-1185">Reference proteome</keyword>
<name>A0A5J5A1K9_9ASTE</name>
<evidence type="ECO:0000313" key="3">
    <source>
        <dbReference type="Proteomes" id="UP000325577"/>
    </source>
</evidence>
<dbReference type="Proteomes" id="UP000325577">
    <property type="component" value="Linkage Group LG4"/>
</dbReference>
<gene>
    <name evidence="2" type="ORF">F0562_010085</name>
</gene>
<dbReference type="EMBL" id="CM018047">
    <property type="protein sequence ID" value="KAA8523662.1"/>
    <property type="molecule type" value="Genomic_DNA"/>
</dbReference>
<dbReference type="AlphaFoldDB" id="A0A5J5A1K9"/>
<feature type="compositionally biased region" description="Polar residues" evidence="1">
    <location>
        <begin position="45"/>
        <end position="54"/>
    </location>
</feature>
<feature type="compositionally biased region" description="Basic and acidic residues" evidence="1">
    <location>
        <begin position="29"/>
        <end position="44"/>
    </location>
</feature>